<dbReference type="PANTHER" id="PTHR33116">
    <property type="entry name" value="REVERSE TRANSCRIPTASE ZINC-BINDING DOMAIN-CONTAINING PROTEIN-RELATED-RELATED"/>
    <property type="match status" value="1"/>
</dbReference>
<feature type="domain" description="Reverse transcriptase" evidence="1">
    <location>
        <begin position="1"/>
        <end position="185"/>
    </location>
</feature>
<dbReference type="InterPro" id="IPR000477">
    <property type="entry name" value="RT_dom"/>
</dbReference>
<dbReference type="InterPro" id="IPR002156">
    <property type="entry name" value="RNaseH_domain"/>
</dbReference>
<dbReference type="CDD" id="cd06222">
    <property type="entry name" value="RNase_H_like"/>
    <property type="match status" value="1"/>
</dbReference>
<organism evidence="2 3">
    <name type="scientific">Cannabis sativa</name>
    <name type="common">Hemp</name>
    <name type="synonym">Marijuana</name>
    <dbReference type="NCBI Taxonomy" id="3483"/>
    <lineage>
        <taxon>Eukaryota</taxon>
        <taxon>Viridiplantae</taxon>
        <taxon>Streptophyta</taxon>
        <taxon>Embryophyta</taxon>
        <taxon>Tracheophyta</taxon>
        <taxon>Spermatophyta</taxon>
        <taxon>Magnoliopsida</taxon>
        <taxon>eudicotyledons</taxon>
        <taxon>Gunneridae</taxon>
        <taxon>Pentapetalae</taxon>
        <taxon>rosids</taxon>
        <taxon>fabids</taxon>
        <taxon>Rosales</taxon>
        <taxon>Cannabaceae</taxon>
        <taxon>Cannabis</taxon>
    </lineage>
</organism>
<dbReference type="InterPro" id="IPR044730">
    <property type="entry name" value="RNase_H-like_dom_plant"/>
</dbReference>
<name>A0A803Q403_CANSA</name>
<dbReference type="Pfam" id="PF13456">
    <property type="entry name" value="RVT_3"/>
    <property type="match status" value="1"/>
</dbReference>
<dbReference type="Pfam" id="PF00078">
    <property type="entry name" value="RVT_1"/>
    <property type="match status" value="1"/>
</dbReference>
<keyword evidence="3" id="KW-1185">Reference proteome</keyword>
<dbReference type="AlphaFoldDB" id="A0A803Q403"/>
<dbReference type="InterPro" id="IPR036397">
    <property type="entry name" value="RNaseH_sf"/>
</dbReference>
<reference evidence="2" key="1">
    <citation type="submission" date="2018-11" db="EMBL/GenBank/DDBJ databases">
        <authorList>
            <person name="Grassa J C."/>
        </authorList>
    </citation>
    <scope>NUCLEOTIDE SEQUENCE [LARGE SCALE GENOMIC DNA]</scope>
</reference>
<dbReference type="PROSITE" id="PS50878">
    <property type="entry name" value="RT_POL"/>
    <property type="match status" value="1"/>
</dbReference>
<dbReference type="SUPFAM" id="SSF53098">
    <property type="entry name" value="Ribonuclease H-like"/>
    <property type="match status" value="1"/>
</dbReference>
<dbReference type="GO" id="GO:0004523">
    <property type="term" value="F:RNA-DNA hybrid ribonuclease activity"/>
    <property type="evidence" value="ECO:0007669"/>
    <property type="project" value="InterPro"/>
</dbReference>
<dbReference type="PANTHER" id="PTHR33116:SF86">
    <property type="entry name" value="REVERSE TRANSCRIPTASE DOMAIN-CONTAINING PROTEIN"/>
    <property type="match status" value="1"/>
</dbReference>
<accession>A0A803Q403</accession>
<protein>
    <recommendedName>
        <fullName evidence="1">Reverse transcriptase domain-containing protein</fullName>
    </recommendedName>
</protein>
<dbReference type="Proteomes" id="UP000596661">
    <property type="component" value="Chromosome 7"/>
</dbReference>
<dbReference type="EnsemblPlants" id="evm.model.07.1822">
    <property type="protein sequence ID" value="cds.evm.model.07.1822"/>
    <property type="gene ID" value="evm.TU.07.1822"/>
</dbReference>
<dbReference type="OMA" id="NAWKKPP"/>
<evidence type="ECO:0000313" key="3">
    <source>
        <dbReference type="Proteomes" id="UP000596661"/>
    </source>
</evidence>
<dbReference type="Gene3D" id="3.30.420.10">
    <property type="entry name" value="Ribonuclease H-like superfamily/Ribonuclease H"/>
    <property type="match status" value="1"/>
</dbReference>
<proteinExistence type="predicted"/>
<dbReference type="GO" id="GO:0003676">
    <property type="term" value="F:nucleic acid binding"/>
    <property type="evidence" value="ECO:0007669"/>
    <property type="project" value="InterPro"/>
</dbReference>
<dbReference type="InterPro" id="IPR012337">
    <property type="entry name" value="RNaseH-like_sf"/>
</dbReference>
<dbReference type="Gramene" id="evm.model.07.1822">
    <property type="protein sequence ID" value="cds.evm.model.07.1822"/>
    <property type="gene ID" value="evm.TU.07.1822"/>
</dbReference>
<reference evidence="2" key="2">
    <citation type="submission" date="2021-03" db="UniProtKB">
        <authorList>
            <consortium name="EnsemblPlants"/>
        </authorList>
    </citation>
    <scope>IDENTIFICATION</scope>
</reference>
<evidence type="ECO:0000313" key="2">
    <source>
        <dbReference type="EnsemblPlants" id="cds.evm.model.07.1822"/>
    </source>
</evidence>
<evidence type="ECO:0000259" key="1">
    <source>
        <dbReference type="PROSITE" id="PS50878"/>
    </source>
</evidence>
<dbReference type="EMBL" id="UZAU01000675">
    <property type="status" value="NOT_ANNOTATED_CDS"/>
    <property type="molecule type" value="Genomic_DNA"/>
</dbReference>
<sequence>MAVKMDMRKAYDRVECGFLQFMLRKLRFSDHWIMLVMRCVSLVSYKIIASGQDIGPIIPSRGLRQGDPLSPYLFILCAEGLSLLIKDYERLGKIRGCKVARGAPIISHMFFTDDTYVFCKANEEAACNVMELLRWFQQASGQQINVNKSTIFFSSNTRADERTRVCLRMGIFEAGDNSTYLGLPNIVGRNKTALLGFLKERLRKKIQGWEELGHNPNFVWRSIFEAKDLVKEGARVRIGNGSMTRILADTWLPDEDNPRIISTHPALVDQRVQALMVPEQSEWDVELINDVMNARDAALILSIPLNSRRQNDAWYWRLESSGFHLLRVLIGFYNKIERVKCSMLQKLDGEQKKVSVMTCWASWRIRNDVVWNKKAPTVAGVLILAQYCLEQWEKAQDKQHVPWAAFLTDVDAAEIWHKPAAGTLKINVDAALFAAPGVHSFVCVARDSSGASVETVSCCRPGLVAPEMAEVMGVREALSWIKKKSWQNIIVETDSLTVVQPIRSPLEMVSYFGSVIFDCKTLLEELIGVSVLFVKRSTNSVVHFLARASYSVADRIIRSYDVTSDFLNVGGS</sequence>